<proteinExistence type="predicted"/>
<sequence>MDMEHVLHLCEHLNWMKMTVWWFL</sequence>
<dbReference type="EMBL" id="JXTB01000346">
    <property type="protein sequence ID" value="PON44667.1"/>
    <property type="molecule type" value="Genomic_DNA"/>
</dbReference>
<keyword evidence="2" id="KW-1185">Reference proteome</keyword>
<organism evidence="1 2">
    <name type="scientific">Parasponia andersonii</name>
    <name type="common">Sponia andersonii</name>
    <dbReference type="NCBI Taxonomy" id="3476"/>
    <lineage>
        <taxon>Eukaryota</taxon>
        <taxon>Viridiplantae</taxon>
        <taxon>Streptophyta</taxon>
        <taxon>Embryophyta</taxon>
        <taxon>Tracheophyta</taxon>
        <taxon>Spermatophyta</taxon>
        <taxon>Magnoliopsida</taxon>
        <taxon>eudicotyledons</taxon>
        <taxon>Gunneridae</taxon>
        <taxon>Pentapetalae</taxon>
        <taxon>rosids</taxon>
        <taxon>fabids</taxon>
        <taxon>Rosales</taxon>
        <taxon>Cannabaceae</taxon>
        <taxon>Parasponia</taxon>
    </lineage>
</organism>
<comment type="caution">
    <text evidence="1">The sequence shown here is derived from an EMBL/GenBank/DDBJ whole genome shotgun (WGS) entry which is preliminary data.</text>
</comment>
<evidence type="ECO:0000313" key="1">
    <source>
        <dbReference type="EMBL" id="PON44667.1"/>
    </source>
</evidence>
<name>A0A2P5B780_PARAD</name>
<evidence type="ECO:0000313" key="2">
    <source>
        <dbReference type="Proteomes" id="UP000237105"/>
    </source>
</evidence>
<dbReference type="Proteomes" id="UP000237105">
    <property type="component" value="Unassembled WGS sequence"/>
</dbReference>
<dbReference type="AlphaFoldDB" id="A0A2P5B780"/>
<reference evidence="2" key="1">
    <citation type="submission" date="2016-06" db="EMBL/GenBank/DDBJ databases">
        <title>Parallel loss of symbiosis genes in relatives of nitrogen-fixing non-legume Parasponia.</title>
        <authorList>
            <person name="Van Velzen R."/>
            <person name="Holmer R."/>
            <person name="Bu F."/>
            <person name="Rutten L."/>
            <person name="Van Zeijl A."/>
            <person name="Liu W."/>
            <person name="Santuari L."/>
            <person name="Cao Q."/>
            <person name="Sharma T."/>
            <person name="Shen D."/>
            <person name="Roswanjaya Y."/>
            <person name="Wardhani T."/>
            <person name="Kalhor M.S."/>
            <person name="Jansen J."/>
            <person name="Van den Hoogen J."/>
            <person name="Gungor B."/>
            <person name="Hartog M."/>
            <person name="Hontelez J."/>
            <person name="Verver J."/>
            <person name="Yang W.-C."/>
            <person name="Schijlen E."/>
            <person name="Repin R."/>
            <person name="Schilthuizen M."/>
            <person name="Schranz E."/>
            <person name="Heidstra R."/>
            <person name="Miyata K."/>
            <person name="Fedorova E."/>
            <person name="Kohlen W."/>
            <person name="Bisseling T."/>
            <person name="Smit S."/>
            <person name="Geurts R."/>
        </authorList>
    </citation>
    <scope>NUCLEOTIDE SEQUENCE [LARGE SCALE GENOMIC DNA]</scope>
    <source>
        <strain evidence="2">cv. WU1-14</strain>
    </source>
</reference>
<accession>A0A2P5B780</accession>
<gene>
    <name evidence="1" type="ORF">PanWU01x14_265470</name>
</gene>
<protein>
    <submittedName>
        <fullName evidence="1">Uncharacterized protein</fullName>
    </submittedName>
</protein>